<protein>
    <submittedName>
        <fullName evidence="1">Uncharacterized protein</fullName>
    </submittedName>
</protein>
<comment type="caution">
    <text evidence="1">The sequence shown here is derived from an EMBL/GenBank/DDBJ whole genome shotgun (WGS) entry which is preliminary data.</text>
</comment>
<evidence type="ECO:0000313" key="2">
    <source>
        <dbReference type="Proteomes" id="UP001590950"/>
    </source>
</evidence>
<sequence length="192" mass="22169">MSTFLSLLVEIRLHIYSFVLINDSILNMVVSDMDAPLRNNKGLFLACRKTFSETIEYYWTQNIFLLSLTIPSHAPSRYLRGTEGILKCLSRIQNLHLEIGNLCLERNSIYSLSEYALEQRNWFLQTLRQAKNGQGDKLLNNLILLDRSIFEDYPPDIPALAQNREYAEFMDHSICEDPCGSRVLYRLSTDPG</sequence>
<organism evidence="1 2">
    <name type="scientific">Stereocaulon virgatum</name>
    <dbReference type="NCBI Taxonomy" id="373712"/>
    <lineage>
        <taxon>Eukaryota</taxon>
        <taxon>Fungi</taxon>
        <taxon>Dikarya</taxon>
        <taxon>Ascomycota</taxon>
        <taxon>Pezizomycotina</taxon>
        <taxon>Lecanoromycetes</taxon>
        <taxon>OSLEUM clade</taxon>
        <taxon>Lecanoromycetidae</taxon>
        <taxon>Lecanorales</taxon>
        <taxon>Lecanorineae</taxon>
        <taxon>Stereocaulaceae</taxon>
        <taxon>Stereocaulon</taxon>
    </lineage>
</organism>
<accession>A0ABR4A9E0</accession>
<name>A0ABR4A9E0_9LECA</name>
<evidence type="ECO:0000313" key="1">
    <source>
        <dbReference type="EMBL" id="KAL2042313.1"/>
    </source>
</evidence>
<reference evidence="1 2" key="1">
    <citation type="submission" date="2024-09" db="EMBL/GenBank/DDBJ databases">
        <title>Rethinking Asexuality: The Enigmatic Case of Functional Sexual Genes in Lepraria (Stereocaulaceae).</title>
        <authorList>
            <person name="Doellman M."/>
            <person name="Sun Y."/>
            <person name="Barcenas-Pena A."/>
            <person name="Lumbsch H.T."/>
            <person name="Grewe F."/>
        </authorList>
    </citation>
    <scope>NUCLEOTIDE SEQUENCE [LARGE SCALE GENOMIC DNA]</scope>
    <source>
        <strain evidence="1 2">Mercado 3170</strain>
    </source>
</reference>
<dbReference type="EMBL" id="JBEFKJ010000014">
    <property type="protein sequence ID" value="KAL2042313.1"/>
    <property type="molecule type" value="Genomic_DNA"/>
</dbReference>
<keyword evidence="2" id="KW-1185">Reference proteome</keyword>
<gene>
    <name evidence="1" type="ORF">N7G274_004802</name>
</gene>
<proteinExistence type="predicted"/>
<dbReference type="Proteomes" id="UP001590950">
    <property type="component" value="Unassembled WGS sequence"/>
</dbReference>